<evidence type="ECO:0000313" key="11">
    <source>
        <dbReference type="Proteomes" id="UP000759131"/>
    </source>
</evidence>
<dbReference type="EMBL" id="OC865477">
    <property type="protein sequence ID" value="CAD7632391.1"/>
    <property type="molecule type" value="Genomic_DNA"/>
</dbReference>
<evidence type="ECO:0000256" key="5">
    <source>
        <dbReference type="ARBA" id="ARBA00022927"/>
    </source>
</evidence>
<keyword evidence="4" id="KW-0813">Transport</keyword>
<gene>
    <name evidence="10" type="ORF">OSB1V03_LOCUS12794</name>
</gene>
<dbReference type="GO" id="GO:0000938">
    <property type="term" value="C:GARP complex"/>
    <property type="evidence" value="ECO:0007669"/>
    <property type="project" value="TreeGrafter"/>
</dbReference>
<dbReference type="GO" id="GO:0005829">
    <property type="term" value="C:cytosol"/>
    <property type="evidence" value="ECO:0007669"/>
    <property type="project" value="GOC"/>
</dbReference>
<keyword evidence="7" id="KW-0175">Coiled coil</keyword>
<evidence type="ECO:0000256" key="7">
    <source>
        <dbReference type="SAM" id="Coils"/>
    </source>
</evidence>
<comment type="subcellular location">
    <subcellularLocation>
        <location evidence="1">Golgi apparatus</location>
        <location evidence="1">trans-Golgi network</location>
    </subcellularLocation>
</comment>
<dbReference type="GO" id="GO:0015031">
    <property type="term" value="P:protein transport"/>
    <property type="evidence" value="ECO:0007669"/>
    <property type="project" value="UniProtKB-KW"/>
</dbReference>
<proteinExistence type="inferred from homology"/>
<dbReference type="Proteomes" id="UP000759131">
    <property type="component" value="Unassembled WGS sequence"/>
</dbReference>
<dbReference type="Pfam" id="PF20655">
    <property type="entry name" value="Vps52_C"/>
    <property type="match status" value="1"/>
</dbReference>
<keyword evidence="5" id="KW-0653">Protein transport</keyword>
<dbReference type="Pfam" id="PF04129">
    <property type="entry name" value="Vps52_CC"/>
    <property type="match status" value="1"/>
</dbReference>
<dbReference type="GO" id="GO:0006896">
    <property type="term" value="P:Golgi to vacuole transport"/>
    <property type="evidence" value="ECO:0007669"/>
    <property type="project" value="TreeGrafter"/>
</dbReference>
<accession>A0A7R9Q5I2</accession>
<reference evidence="10" key="1">
    <citation type="submission" date="2020-11" db="EMBL/GenBank/DDBJ databases">
        <authorList>
            <person name="Tran Van P."/>
        </authorList>
    </citation>
    <scope>NUCLEOTIDE SEQUENCE</scope>
</reference>
<keyword evidence="11" id="KW-1185">Reference proteome</keyword>
<protein>
    <recommendedName>
        <fullName evidence="3">Vacuolar protein sorting-associated protein 52 homolog</fullName>
    </recommendedName>
</protein>
<name>A0A7R9Q5I2_9ACAR</name>
<feature type="domain" description="Vps52 coiled-coil" evidence="8">
    <location>
        <begin position="53"/>
        <end position="225"/>
    </location>
</feature>
<evidence type="ECO:0000256" key="3">
    <source>
        <dbReference type="ARBA" id="ARBA00017083"/>
    </source>
</evidence>
<dbReference type="GO" id="GO:0019905">
    <property type="term" value="F:syntaxin binding"/>
    <property type="evidence" value="ECO:0007669"/>
    <property type="project" value="TreeGrafter"/>
</dbReference>
<evidence type="ECO:0000259" key="8">
    <source>
        <dbReference type="Pfam" id="PF04129"/>
    </source>
</evidence>
<sequence>MNDSKLETEMSEVDNTLAEDLVKEVLQSGVDLRSYSKEVEKSLTDIENASVNDYIVQSEAIAELHKEITSSDQILERLEGMLCSFQADLGNICQEILSLQELSVSLNQRLKNKQTIRSNLSQFVDDMIVSEAVISHIVDTPVSEKEFLEQLYVLDHKICFVKEQSFREAKSCSDVLQILNNLKIKAITKIREYCLKKIHSCRKAMTNYQIPQNALLKNKFFYQFLMTHDREVAREIQTEYIETMSKVYFSYFKEYLHRLSRLQFDDVPDKHDLMASEDTGAKSHSSLFASKYTLKNRSTVFSIGDRETILTTDLEAPLIVPHVANKNVTKYSLESLFRSHEFALVDNACREYLFISEFFMATQSTAQELFTLVLGKTFSLMTKHIEDQFVSSYDSIGLFVCLHIIYRYRLLAKKRTVPTLETYWESIVKIIWPRFEYVFTLHLMSIKQCDTSKLTNIETTRPHYITRRYAEFSASVMIINDTFPDERVSNLLGALQNEVENLILKMASLFKDPKEQLIFIINNYDMILGVLIERKKEDSKESENIKQQLNKRIQDFVEELLCPHFGAMIAFVKDCESYIDRNDSEALQRQETKVTDLIKSFNSGWRKALEDISREVMHCFTNFKNGNNIQQSALTQIIQYYHRFSKIVSQNPFKNNPIRSELINIHQLMVEVKKYKTNF</sequence>
<dbReference type="GO" id="GO:0042147">
    <property type="term" value="P:retrograde transport, endosome to Golgi"/>
    <property type="evidence" value="ECO:0007669"/>
    <property type="project" value="TreeGrafter"/>
</dbReference>
<keyword evidence="6" id="KW-0333">Golgi apparatus</keyword>
<evidence type="ECO:0000259" key="9">
    <source>
        <dbReference type="Pfam" id="PF20655"/>
    </source>
</evidence>
<dbReference type="InterPro" id="IPR048361">
    <property type="entry name" value="Vps52_C"/>
</dbReference>
<evidence type="ECO:0000256" key="1">
    <source>
        <dbReference type="ARBA" id="ARBA00004601"/>
    </source>
</evidence>
<comment type="similarity">
    <text evidence="2">Belongs to the VPS52 family.</text>
</comment>
<evidence type="ECO:0000256" key="4">
    <source>
        <dbReference type="ARBA" id="ARBA00022448"/>
    </source>
</evidence>
<dbReference type="GO" id="GO:0007041">
    <property type="term" value="P:lysosomal transport"/>
    <property type="evidence" value="ECO:0007669"/>
    <property type="project" value="TreeGrafter"/>
</dbReference>
<dbReference type="InterPro" id="IPR048319">
    <property type="entry name" value="Vps52_CC"/>
</dbReference>
<feature type="domain" description="Vps52 C-terminal" evidence="9">
    <location>
        <begin position="242"/>
        <end position="557"/>
    </location>
</feature>
<dbReference type="EMBL" id="CAJPIZ010010902">
    <property type="protein sequence ID" value="CAG2112821.1"/>
    <property type="molecule type" value="Genomic_DNA"/>
</dbReference>
<feature type="coiled-coil region" evidence="7">
    <location>
        <begin position="492"/>
        <end position="559"/>
    </location>
</feature>
<dbReference type="OrthoDB" id="19482at2759"/>
<evidence type="ECO:0000256" key="6">
    <source>
        <dbReference type="ARBA" id="ARBA00023034"/>
    </source>
</evidence>
<dbReference type="InterPro" id="IPR007258">
    <property type="entry name" value="Vps52"/>
</dbReference>
<evidence type="ECO:0000256" key="2">
    <source>
        <dbReference type="ARBA" id="ARBA00008180"/>
    </source>
</evidence>
<organism evidence="10">
    <name type="scientific">Medioppia subpectinata</name>
    <dbReference type="NCBI Taxonomy" id="1979941"/>
    <lineage>
        <taxon>Eukaryota</taxon>
        <taxon>Metazoa</taxon>
        <taxon>Ecdysozoa</taxon>
        <taxon>Arthropoda</taxon>
        <taxon>Chelicerata</taxon>
        <taxon>Arachnida</taxon>
        <taxon>Acari</taxon>
        <taxon>Acariformes</taxon>
        <taxon>Sarcoptiformes</taxon>
        <taxon>Oribatida</taxon>
        <taxon>Brachypylina</taxon>
        <taxon>Oppioidea</taxon>
        <taxon>Oppiidae</taxon>
        <taxon>Medioppia</taxon>
    </lineage>
</organism>
<dbReference type="PANTHER" id="PTHR14190">
    <property type="entry name" value="SUPPRESSOR OF ACTIN MUTATIONS 2/VACUOLAR PROTEIN SORTING 52"/>
    <property type="match status" value="1"/>
</dbReference>
<dbReference type="PANTHER" id="PTHR14190:SF7">
    <property type="entry name" value="VACUOLAR PROTEIN SORTING-ASSOCIATED PROTEIN 52 HOMOLOG"/>
    <property type="match status" value="1"/>
</dbReference>
<dbReference type="AlphaFoldDB" id="A0A7R9Q5I2"/>
<evidence type="ECO:0000313" key="10">
    <source>
        <dbReference type="EMBL" id="CAD7632391.1"/>
    </source>
</evidence>
<dbReference type="GO" id="GO:0032456">
    <property type="term" value="P:endocytic recycling"/>
    <property type="evidence" value="ECO:0007669"/>
    <property type="project" value="TreeGrafter"/>
</dbReference>